<reference evidence="1 2" key="1">
    <citation type="submission" date="2014-03" db="EMBL/GenBank/DDBJ databases">
        <authorList>
            <person name="Bragg J."/>
            <person name="Chandler A.Y."/>
            <person name="Dehn A."/>
            <person name="Hefner M."/>
            <person name="Petersen P."/>
            <person name="Wilson J."/>
            <person name="Zeba F."/>
            <person name="Zegers G.P."/>
            <person name="Page S.T."/>
            <person name="Bradley K.W."/>
            <person name="Clarke D.Q."/>
            <person name="Lewis M.F."/>
            <person name="Barker L.P."/>
            <person name="Bailey C."/>
            <person name="Asai D.J."/>
            <person name="Garber M.L."/>
            <person name="Bowman C.A."/>
            <person name="Russell D.A."/>
            <person name="Pope W.H."/>
            <person name="Jacobs-Sera D."/>
            <person name="Hendrix R.W."/>
            <person name="Hatfull G.F."/>
        </authorList>
    </citation>
    <scope>NUCLEOTIDE SEQUENCE [LARGE SCALE GENOMIC DNA]</scope>
</reference>
<dbReference type="Proteomes" id="UP000024437">
    <property type="component" value="Genome"/>
</dbReference>
<dbReference type="EMBL" id="KJ538722">
    <property type="protein sequence ID" value="AHY84209.1"/>
    <property type="molecule type" value="Genomic_DNA"/>
</dbReference>
<organism evidence="1 2">
    <name type="scientific">Mycobacterium phage HH92</name>
    <dbReference type="NCBI Taxonomy" id="1471543"/>
    <lineage>
        <taxon>Viruses</taxon>
        <taxon>Duplodnaviria</taxon>
        <taxon>Heunggongvirae</taxon>
        <taxon>Uroviricota</taxon>
        <taxon>Caudoviricetes</taxon>
        <taxon>Gilesvirus</taxon>
        <taxon>Gilesvirus giles</taxon>
    </lineage>
</organism>
<protein>
    <submittedName>
        <fullName evidence="1">Minor tail protein</fullName>
    </submittedName>
</protein>
<sequence length="367" mass="39068">MTIPTEPLFIGSRYVQIKFYAAVRNPGDPSTIVGTLTLMPDENVLVLDALKGDKGEKGDPAPFWRPEWQSTITNPADLADLDLSDADAGRAWYISGYWHVWTGDEFIPFLGAIPGPPGPTPLLSMTAKVIPMPESGPYGAIQVNPSGTPEEPHFELEIPGIPGPKGDNARIAEAEDVYGSFLEGQALVWSATAGGTGKPGFAPGDPSPNAVGYLTFPEYVFGPGGTFSQARTVVLNALVPASSKAYYPKVAGHLRWRRSGLFNTAQVEVEVRWLPNGSTDSPETGTLIGRALYDPSTLDAETIAHIRDHFSDSTDPSAAVGPDTSVGRIPAGQDIRLIVILRRSGGSGNYTYATPGSHLSLEQIPVS</sequence>
<evidence type="ECO:0000313" key="1">
    <source>
        <dbReference type="EMBL" id="AHY84209.1"/>
    </source>
</evidence>
<name>A0A023ZX82_9CAUD</name>
<evidence type="ECO:0000313" key="2">
    <source>
        <dbReference type="Proteomes" id="UP000024437"/>
    </source>
</evidence>
<gene>
    <name evidence="1" type="primary">24</name>
    <name evidence="1" type="ORF">PBI_HH92_24</name>
</gene>
<accession>A0A023ZX82</accession>
<proteinExistence type="predicted"/>